<dbReference type="AlphaFoldDB" id="A0A1K0GPU3"/>
<evidence type="ECO:0000313" key="1">
    <source>
        <dbReference type="EMBL" id="OJF13188.1"/>
    </source>
</evidence>
<proteinExistence type="predicted"/>
<reference evidence="1 2" key="1">
    <citation type="submission" date="2016-09" db="EMBL/GenBank/DDBJ databases">
        <title>Couchioplanes caeruleus draft genome sequence.</title>
        <authorList>
            <person name="Sheehan J."/>
            <person name="Caffrey P."/>
        </authorList>
    </citation>
    <scope>NUCLEOTIDE SEQUENCE [LARGE SCALE GENOMIC DNA]</scope>
    <source>
        <strain evidence="1 2">DSM 43634</strain>
    </source>
</reference>
<protein>
    <recommendedName>
        <fullName evidence="3">STAS domain-containing protein</fullName>
    </recommendedName>
</protein>
<accession>A0A1K0GPU3</accession>
<evidence type="ECO:0000313" key="2">
    <source>
        <dbReference type="Proteomes" id="UP000182486"/>
    </source>
</evidence>
<sequence length="75" mass="7694">MRLTRGGNLPRAVDLTGVSHLASAGVSALHTVAEQHRQQGSGLDLHAAAGSAAQLVLDLVALPHRTDAAGRTPPR</sequence>
<dbReference type="Proteomes" id="UP000182486">
    <property type="component" value="Unassembled WGS sequence"/>
</dbReference>
<organism evidence="1 2">
    <name type="scientific">Couchioplanes caeruleus subsp. caeruleus</name>
    <dbReference type="NCBI Taxonomy" id="56427"/>
    <lineage>
        <taxon>Bacteria</taxon>
        <taxon>Bacillati</taxon>
        <taxon>Actinomycetota</taxon>
        <taxon>Actinomycetes</taxon>
        <taxon>Micromonosporales</taxon>
        <taxon>Micromonosporaceae</taxon>
        <taxon>Couchioplanes</taxon>
    </lineage>
</organism>
<dbReference type="Gene3D" id="3.30.750.24">
    <property type="entry name" value="STAS domain"/>
    <property type="match status" value="1"/>
</dbReference>
<name>A0A1K0GPU3_9ACTN</name>
<gene>
    <name evidence="1" type="ORF">BG844_16355</name>
</gene>
<dbReference type="InterPro" id="IPR036513">
    <property type="entry name" value="STAS_dom_sf"/>
</dbReference>
<comment type="caution">
    <text evidence="1">The sequence shown here is derived from an EMBL/GenBank/DDBJ whole genome shotgun (WGS) entry which is preliminary data.</text>
</comment>
<dbReference type="EMBL" id="MEIA01000167">
    <property type="protein sequence ID" value="OJF13188.1"/>
    <property type="molecule type" value="Genomic_DNA"/>
</dbReference>
<evidence type="ECO:0008006" key="3">
    <source>
        <dbReference type="Google" id="ProtNLM"/>
    </source>
</evidence>
<keyword evidence="2" id="KW-1185">Reference proteome</keyword>